<gene>
    <name evidence="1" type="ORF">HMPREF1536_03305</name>
</gene>
<sequence>MDDKFLIHLEIAEKSYGLWIDRKDEQLARDAAKQIRNKINQYRQNFAQSDVDVKDLLAMVAFQLSMSNLQLEDKNDTSPITDKVQELTSELEKYLKDK</sequence>
<dbReference type="InterPro" id="IPR007838">
    <property type="entry name" value="Cell_div_ZapA-like"/>
</dbReference>
<organism evidence="1 2">
    <name type="scientific">Parabacteroides gordonii MS-1 = DSM 23371</name>
    <dbReference type="NCBI Taxonomy" id="1203610"/>
    <lineage>
        <taxon>Bacteria</taxon>
        <taxon>Pseudomonadati</taxon>
        <taxon>Bacteroidota</taxon>
        <taxon>Bacteroidia</taxon>
        <taxon>Bacteroidales</taxon>
        <taxon>Tannerellaceae</taxon>
        <taxon>Parabacteroides</taxon>
    </lineage>
</organism>
<dbReference type="Pfam" id="PF05164">
    <property type="entry name" value="ZapA"/>
    <property type="match status" value="1"/>
</dbReference>
<keyword evidence="2" id="KW-1185">Reference proteome</keyword>
<proteinExistence type="predicted"/>
<evidence type="ECO:0000313" key="1">
    <source>
        <dbReference type="EMBL" id="KKB55830.1"/>
    </source>
</evidence>
<dbReference type="STRING" id="1203610.HMPREF1536_03305"/>
<comment type="caution">
    <text evidence="1">The sequence shown here is derived from an EMBL/GenBank/DDBJ whole genome shotgun (WGS) entry which is preliminary data.</text>
</comment>
<dbReference type="AlphaFoldDB" id="A0A0F5JE78"/>
<dbReference type="InterPro" id="IPR036192">
    <property type="entry name" value="Cell_div_ZapA-like_sf"/>
</dbReference>
<dbReference type="RefSeq" id="WP_028726280.1">
    <property type="nucleotide sequence ID" value="NZ_AUAE01000008.1"/>
</dbReference>
<protein>
    <recommendedName>
        <fullName evidence="3">Cell division protein ZapA</fullName>
    </recommendedName>
</protein>
<dbReference type="Proteomes" id="UP000033035">
    <property type="component" value="Unassembled WGS sequence"/>
</dbReference>
<accession>A0A0F5JE78</accession>
<dbReference type="EMBL" id="AQHW01000015">
    <property type="protein sequence ID" value="KKB55830.1"/>
    <property type="molecule type" value="Genomic_DNA"/>
</dbReference>
<evidence type="ECO:0008006" key="3">
    <source>
        <dbReference type="Google" id="ProtNLM"/>
    </source>
</evidence>
<evidence type="ECO:0000313" key="2">
    <source>
        <dbReference type="Proteomes" id="UP000033035"/>
    </source>
</evidence>
<dbReference type="SUPFAM" id="SSF102829">
    <property type="entry name" value="Cell division protein ZapA-like"/>
    <property type="match status" value="1"/>
</dbReference>
<dbReference type="PATRIC" id="fig|1203610.3.peg.3367"/>
<name>A0A0F5JE78_9BACT</name>
<dbReference type="HOGENOM" id="CLU_164748_0_1_10"/>
<reference evidence="1 2" key="1">
    <citation type="submission" date="2013-04" db="EMBL/GenBank/DDBJ databases">
        <title>The Genome Sequence of Parabacteroides gordonii DSM 23371.</title>
        <authorList>
            <consortium name="The Broad Institute Genomics Platform"/>
            <person name="Earl A."/>
            <person name="Ward D."/>
            <person name="Feldgarden M."/>
            <person name="Gevers D."/>
            <person name="Martens E."/>
            <person name="Sakamoto M."/>
            <person name="Benno Y."/>
            <person name="Suzuki N."/>
            <person name="Matsunaga N."/>
            <person name="Koshihara K."/>
            <person name="Seki M."/>
            <person name="Komiya H."/>
            <person name="Walker B."/>
            <person name="Young S."/>
            <person name="Zeng Q."/>
            <person name="Gargeya S."/>
            <person name="Fitzgerald M."/>
            <person name="Haas B."/>
            <person name="Abouelleil A."/>
            <person name="Allen A.W."/>
            <person name="Alvarado L."/>
            <person name="Arachchi H.M."/>
            <person name="Berlin A.M."/>
            <person name="Chapman S.B."/>
            <person name="Gainer-Dewar J."/>
            <person name="Goldberg J."/>
            <person name="Griggs A."/>
            <person name="Gujja S."/>
            <person name="Hansen M."/>
            <person name="Howarth C."/>
            <person name="Imamovic A."/>
            <person name="Ireland A."/>
            <person name="Larimer J."/>
            <person name="McCowan C."/>
            <person name="Murphy C."/>
            <person name="Pearson M."/>
            <person name="Poon T.W."/>
            <person name="Priest M."/>
            <person name="Roberts A."/>
            <person name="Saif S."/>
            <person name="Shea T."/>
            <person name="Sisk P."/>
            <person name="Sykes S."/>
            <person name="Wortman J."/>
            <person name="Nusbaum C."/>
            <person name="Birren B."/>
        </authorList>
    </citation>
    <scope>NUCLEOTIDE SEQUENCE [LARGE SCALE GENOMIC DNA]</scope>
    <source>
        <strain evidence="1 2">MS-1</strain>
    </source>
</reference>